<dbReference type="PANTHER" id="PTHR10336">
    <property type="entry name" value="PHOSPHOINOSITIDE-SPECIFIC PHOSPHOLIPASE C FAMILY PROTEIN"/>
    <property type="match status" value="1"/>
</dbReference>
<feature type="region of interest" description="Disordered" evidence="12">
    <location>
        <begin position="256"/>
        <end position="287"/>
    </location>
</feature>
<dbReference type="GO" id="GO:0016042">
    <property type="term" value="P:lipid catabolic process"/>
    <property type="evidence" value="ECO:0007669"/>
    <property type="project" value="UniProtKB-KW"/>
</dbReference>
<dbReference type="AlphaFoldDB" id="V4MKB4"/>
<comment type="cofactor">
    <cofactor evidence="2">
        <name>Ca(2+)</name>
        <dbReference type="ChEBI" id="CHEBI:29108"/>
    </cofactor>
</comment>
<evidence type="ECO:0000256" key="12">
    <source>
        <dbReference type="SAM" id="MobiDB-lite"/>
    </source>
</evidence>
<protein>
    <recommendedName>
        <fullName evidence="4 11">Phosphoinositide phospholipase C</fullName>
        <ecNumber evidence="4 11">3.1.4.11</ecNumber>
    </recommendedName>
</protein>
<keyword evidence="5" id="KW-1003">Cell membrane</keyword>
<evidence type="ECO:0000313" key="15">
    <source>
        <dbReference type="EMBL" id="ESQ53098.1"/>
    </source>
</evidence>
<dbReference type="GO" id="GO:0051209">
    <property type="term" value="P:release of sequestered calcium ion into cytosol"/>
    <property type="evidence" value="ECO:0007669"/>
    <property type="project" value="TreeGrafter"/>
</dbReference>
<dbReference type="FunFam" id="2.60.40.150:FF:000060">
    <property type="entry name" value="Phosphoinositide phospholipase C"/>
    <property type="match status" value="1"/>
</dbReference>
<dbReference type="SMART" id="SM00148">
    <property type="entry name" value="PLCXc"/>
    <property type="match status" value="1"/>
</dbReference>
<dbReference type="Pfam" id="PF00168">
    <property type="entry name" value="C2"/>
    <property type="match status" value="1"/>
</dbReference>
<sequence length="572" mass="65636">MSETFKVCFCCSRSFKEKTRQPPGSIKRLFEAYSRNGKMSSDELLRFVSEVQGERHAGLDYVQDIFHSVKQHNVFHIHGLVHLNAFYRYLFSDTNSPLPLSRQVHHDMKAPLSHYFVYTGHNSYLTGNQVNSRSSVEPIVQALRRGVKVIELDLWPNPSGNAAEVRHGGTLTSHEDLQKCLNAIKDNAFHVSDYPVMITLEDHLPPNLQGKVAKMLTKTFRGMLFRCGSESWKHFPSPEELKKKILISTKPPKEYLESQAVQTSRTPPIDKETWRSRPASGTNMAWRGENKIPHQDAEEEEEAVGYRDLIAVHAGNCKGSLKDCLSDDPERPRRISMNEQRLETVVRTRGTDVIRFTQRNLVRIYPKGTRLNSSNYDLYKSSRAHDKIHMGHGKQLWIMQGMFRANGGCGYVKKPRVLLHKHTPFDPCKRLPIKTTLKVKVYTGQGWDLDFPQTHFDRYSPPDFFVKIGIAGVPRDTVSYRTETAVDQWFPIWKDEFLFQLSVPELALVWLRVQDYDNDTQNDFAGQTCLPLPELKSGVRAVRLHDRAGNAYKNARLLVSFSFDPPYTFLIS</sequence>
<dbReference type="InterPro" id="IPR000008">
    <property type="entry name" value="C2_dom"/>
</dbReference>
<comment type="subcellular location">
    <subcellularLocation>
        <location evidence="3">Cell membrane</location>
        <topology evidence="3">Peripheral membrane protein</topology>
    </subcellularLocation>
</comment>
<evidence type="ECO:0000256" key="5">
    <source>
        <dbReference type="ARBA" id="ARBA00022475"/>
    </source>
</evidence>
<dbReference type="InterPro" id="IPR017946">
    <property type="entry name" value="PLC-like_Pdiesterase_TIM-brl"/>
</dbReference>
<proteinExistence type="predicted"/>
<dbReference type="EMBL" id="KI517384">
    <property type="protein sequence ID" value="ESQ53098.1"/>
    <property type="molecule type" value="Genomic_DNA"/>
</dbReference>
<dbReference type="InterPro" id="IPR001192">
    <property type="entry name" value="PI-PLC_fam"/>
</dbReference>
<dbReference type="Gene3D" id="2.60.40.150">
    <property type="entry name" value="C2 domain"/>
    <property type="match status" value="1"/>
</dbReference>
<dbReference type="Proteomes" id="UP000030689">
    <property type="component" value="Unassembled WGS sequence"/>
</dbReference>
<comment type="catalytic activity">
    <reaction evidence="1 11">
        <text>a 1,2-diacyl-sn-glycero-3-phospho-(1D-myo-inositol-4,5-bisphosphate) + H2O = 1D-myo-inositol 1,4,5-trisphosphate + a 1,2-diacyl-sn-glycerol + H(+)</text>
        <dbReference type="Rhea" id="RHEA:33179"/>
        <dbReference type="ChEBI" id="CHEBI:15377"/>
        <dbReference type="ChEBI" id="CHEBI:15378"/>
        <dbReference type="ChEBI" id="CHEBI:17815"/>
        <dbReference type="ChEBI" id="CHEBI:58456"/>
        <dbReference type="ChEBI" id="CHEBI:203600"/>
        <dbReference type="EC" id="3.1.4.11"/>
    </reaction>
</comment>
<dbReference type="GO" id="GO:0005886">
    <property type="term" value="C:plasma membrane"/>
    <property type="evidence" value="ECO:0007669"/>
    <property type="project" value="UniProtKB-SubCell"/>
</dbReference>
<evidence type="ECO:0000256" key="7">
    <source>
        <dbReference type="ARBA" id="ARBA00022963"/>
    </source>
</evidence>
<evidence type="ECO:0000256" key="4">
    <source>
        <dbReference type="ARBA" id="ARBA00012368"/>
    </source>
</evidence>
<dbReference type="GO" id="GO:0006950">
    <property type="term" value="P:response to stress"/>
    <property type="evidence" value="ECO:0007669"/>
    <property type="project" value="UniProtKB-ARBA"/>
</dbReference>
<dbReference type="InterPro" id="IPR001711">
    <property type="entry name" value="PLipase_C_Pinositol-sp_Y"/>
</dbReference>
<dbReference type="CDD" id="cd00275">
    <property type="entry name" value="C2_PLC_like"/>
    <property type="match status" value="1"/>
</dbReference>
<evidence type="ECO:0000256" key="9">
    <source>
        <dbReference type="ARBA" id="ARBA00023136"/>
    </source>
</evidence>
<dbReference type="eggNOG" id="KOG0169">
    <property type="taxonomic scope" value="Eukaryota"/>
</dbReference>
<dbReference type="Gramene" id="ESQ53098">
    <property type="protein sequence ID" value="ESQ53098"/>
    <property type="gene ID" value="EUTSA_v10024782mg"/>
</dbReference>
<dbReference type="EC" id="3.1.4.11" evidence="4 11"/>
<evidence type="ECO:0000256" key="1">
    <source>
        <dbReference type="ARBA" id="ARBA00001195"/>
    </source>
</evidence>
<dbReference type="SUPFAM" id="SSF51695">
    <property type="entry name" value="PLC-like phosphodiesterases"/>
    <property type="match status" value="1"/>
</dbReference>
<feature type="domain" description="C2" evidence="13">
    <location>
        <begin position="413"/>
        <end position="545"/>
    </location>
</feature>
<evidence type="ECO:0000256" key="3">
    <source>
        <dbReference type="ARBA" id="ARBA00004202"/>
    </source>
</evidence>
<organism evidence="15 16">
    <name type="scientific">Eutrema salsugineum</name>
    <name type="common">Saltwater cress</name>
    <name type="synonym">Sisymbrium salsugineum</name>
    <dbReference type="NCBI Taxonomy" id="72664"/>
    <lineage>
        <taxon>Eukaryota</taxon>
        <taxon>Viridiplantae</taxon>
        <taxon>Streptophyta</taxon>
        <taxon>Embryophyta</taxon>
        <taxon>Tracheophyta</taxon>
        <taxon>Spermatophyta</taxon>
        <taxon>Magnoliopsida</taxon>
        <taxon>eudicotyledons</taxon>
        <taxon>Gunneridae</taxon>
        <taxon>Pentapetalae</taxon>
        <taxon>rosids</taxon>
        <taxon>malvids</taxon>
        <taxon>Brassicales</taxon>
        <taxon>Brassicaceae</taxon>
        <taxon>Eutremeae</taxon>
        <taxon>Eutrema</taxon>
    </lineage>
</organism>
<keyword evidence="16" id="KW-1185">Reference proteome</keyword>
<dbReference type="SMART" id="SM00239">
    <property type="entry name" value="C2"/>
    <property type="match status" value="1"/>
</dbReference>
<dbReference type="Pfam" id="PF00388">
    <property type="entry name" value="PI-PLC-X"/>
    <property type="match status" value="1"/>
</dbReference>
<evidence type="ECO:0000256" key="2">
    <source>
        <dbReference type="ARBA" id="ARBA00001913"/>
    </source>
</evidence>
<dbReference type="SMART" id="SM00149">
    <property type="entry name" value="PLCYc"/>
    <property type="match status" value="1"/>
</dbReference>
<reference evidence="15 16" key="1">
    <citation type="journal article" date="2013" name="Front. Plant Sci.">
        <title>The Reference Genome of the Halophytic Plant Eutrema salsugineum.</title>
        <authorList>
            <person name="Yang R."/>
            <person name="Jarvis D.E."/>
            <person name="Chen H."/>
            <person name="Beilstein M.A."/>
            <person name="Grimwood J."/>
            <person name="Jenkins J."/>
            <person name="Shu S."/>
            <person name="Prochnik S."/>
            <person name="Xin M."/>
            <person name="Ma C."/>
            <person name="Schmutz J."/>
            <person name="Wing R.A."/>
            <person name="Mitchell-Olds T."/>
            <person name="Schumaker K.S."/>
            <person name="Wang X."/>
        </authorList>
    </citation>
    <scope>NUCLEOTIDE SEQUENCE [LARGE SCALE GENOMIC DNA]</scope>
</reference>
<keyword evidence="7 11" id="KW-0442">Lipid degradation</keyword>
<keyword evidence="10" id="KW-0807">Transducer</keyword>
<evidence type="ECO:0000256" key="8">
    <source>
        <dbReference type="ARBA" id="ARBA00023098"/>
    </source>
</evidence>
<dbReference type="PROSITE" id="PS50008">
    <property type="entry name" value="PIPLC_Y_DOMAIN"/>
    <property type="match status" value="1"/>
</dbReference>
<dbReference type="OMA" id="YVQDIFH"/>
<dbReference type="STRING" id="72664.V4MKB4"/>
<keyword evidence="9" id="KW-0472">Membrane</keyword>
<evidence type="ECO:0000256" key="10">
    <source>
        <dbReference type="ARBA" id="ARBA00023224"/>
    </source>
</evidence>
<dbReference type="SUPFAM" id="SSF47473">
    <property type="entry name" value="EF-hand"/>
    <property type="match status" value="1"/>
</dbReference>
<dbReference type="KEGG" id="eus:EUTSA_v10024782mg"/>
<dbReference type="InterPro" id="IPR000909">
    <property type="entry name" value="PLipase_C_PInositol-sp_X_dom"/>
</dbReference>
<evidence type="ECO:0000259" key="14">
    <source>
        <dbReference type="PROSITE" id="PS50008"/>
    </source>
</evidence>
<keyword evidence="8 11" id="KW-0443">Lipid metabolism</keyword>
<dbReference type="Pfam" id="PF00387">
    <property type="entry name" value="PI-PLC-Y"/>
    <property type="match status" value="1"/>
</dbReference>
<evidence type="ECO:0000259" key="13">
    <source>
        <dbReference type="PROSITE" id="PS50004"/>
    </source>
</evidence>
<dbReference type="Gene3D" id="3.20.20.190">
    <property type="entry name" value="Phosphatidylinositol (PI) phosphodiesterase"/>
    <property type="match status" value="1"/>
</dbReference>
<dbReference type="InterPro" id="IPR035892">
    <property type="entry name" value="C2_domain_sf"/>
</dbReference>
<evidence type="ECO:0000256" key="11">
    <source>
        <dbReference type="RuleBase" id="RU361133"/>
    </source>
</evidence>
<evidence type="ECO:0000313" key="16">
    <source>
        <dbReference type="Proteomes" id="UP000030689"/>
    </source>
</evidence>
<dbReference type="InterPro" id="IPR011992">
    <property type="entry name" value="EF-hand-dom_pair"/>
</dbReference>
<dbReference type="GO" id="GO:0004435">
    <property type="term" value="F:phosphatidylinositol-4,5-bisphosphate phospholipase C activity"/>
    <property type="evidence" value="ECO:0007669"/>
    <property type="project" value="UniProtKB-EC"/>
</dbReference>
<evidence type="ECO:0000256" key="6">
    <source>
        <dbReference type="ARBA" id="ARBA00022801"/>
    </source>
</evidence>
<dbReference type="PRINTS" id="PR00390">
    <property type="entry name" value="PHPHLIPASEC"/>
</dbReference>
<gene>
    <name evidence="15" type="ORF">EUTSA_v10024782mg</name>
</gene>
<name>V4MKB4_EUTSA</name>
<dbReference type="SUPFAM" id="SSF49562">
    <property type="entry name" value="C2 domain (Calcium/lipid-binding domain, CaLB)"/>
    <property type="match status" value="1"/>
</dbReference>
<dbReference type="PROSITE" id="PS50007">
    <property type="entry name" value="PIPLC_X_DOMAIN"/>
    <property type="match status" value="1"/>
</dbReference>
<feature type="domain" description="PI-PLC Y-box" evidence="14">
    <location>
        <begin position="336"/>
        <end position="418"/>
    </location>
</feature>
<accession>V4MKB4</accession>
<keyword evidence="6 11" id="KW-0378">Hydrolase</keyword>
<dbReference type="Gene3D" id="1.10.238.10">
    <property type="entry name" value="EF-hand"/>
    <property type="match status" value="1"/>
</dbReference>
<dbReference type="PROSITE" id="PS50004">
    <property type="entry name" value="C2"/>
    <property type="match status" value="1"/>
</dbReference>
<dbReference type="GO" id="GO:0048015">
    <property type="term" value="P:phosphatidylinositol-mediated signaling"/>
    <property type="evidence" value="ECO:0007669"/>
    <property type="project" value="TreeGrafter"/>
</dbReference>
<dbReference type="PANTHER" id="PTHR10336:SF213">
    <property type="entry name" value="PHOSPHOINOSITIDE PHOSPHOLIPASE C 3"/>
    <property type="match status" value="1"/>
</dbReference>